<evidence type="ECO:0000256" key="7">
    <source>
        <dbReference type="PIRSR" id="PIRSR601461-1"/>
    </source>
</evidence>
<feature type="disulfide bond" evidence="8">
    <location>
        <begin position="163"/>
        <end position="168"/>
    </location>
</feature>
<accession>J3L1R9</accession>
<dbReference type="PANTHER" id="PTHR13683:SF716">
    <property type="entry name" value="OS06G0119600 PROTEIN"/>
    <property type="match status" value="1"/>
</dbReference>
<dbReference type="InterPro" id="IPR032861">
    <property type="entry name" value="TAXi_N"/>
</dbReference>
<dbReference type="Proteomes" id="UP000006038">
    <property type="component" value="Chromosome 1"/>
</dbReference>
<evidence type="ECO:0000256" key="5">
    <source>
        <dbReference type="ARBA" id="ARBA00022801"/>
    </source>
</evidence>
<dbReference type="Gramene" id="OB01G31750.1">
    <property type="protein sequence ID" value="OB01G31750.1"/>
    <property type="gene ID" value="OB01G31750"/>
</dbReference>
<dbReference type="GO" id="GO:0006508">
    <property type="term" value="P:proteolysis"/>
    <property type="evidence" value="ECO:0007669"/>
    <property type="project" value="UniProtKB-KW"/>
</dbReference>
<keyword evidence="13" id="KW-1185">Reference proteome</keyword>
<feature type="signal peptide" evidence="10">
    <location>
        <begin position="1"/>
        <end position="16"/>
    </location>
</feature>
<feature type="active site" evidence="7">
    <location>
        <position position="357"/>
    </location>
</feature>
<evidence type="ECO:0000256" key="6">
    <source>
        <dbReference type="ARBA" id="ARBA00023157"/>
    </source>
</evidence>
<dbReference type="InterPro" id="IPR001461">
    <property type="entry name" value="Aspartic_peptidase_A1"/>
</dbReference>
<feature type="region of interest" description="Disordered" evidence="9">
    <location>
        <begin position="64"/>
        <end position="84"/>
    </location>
</feature>
<evidence type="ECO:0000313" key="13">
    <source>
        <dbReference type="Proteomes" id="UP000006038"/>
    </source>
</evidence>
<reference evidence="12" key="1">
    <citation type="journal article" date="2013" name="Nat. Commun.">
        <title>Whole-genome sequencing of Oryza brachyantha reveals mechanisms underlying Oryza genome evolution.</title>
        <authorList>
            <person name="Chen J."/>
            <person name="Huang Q."/>
            <person name="Gao D."/>
            <person name="Wang J."/>
            <person name="Lang Y."/>
            <person name="Liu T."/>
            <person name="Li B."/>
            <person name="Bai Z."/>
            <person name="Luis Goicoechea J."/>
            <person name="Liang C."/>
            <person name="Chen C."/>
            <person name="Zhang W."/>
            <person name="Sun S."/>
            <person name="Liao Y."/>
            <person name="Zhang X."/>
            <person name="Yang L."/>
            <person name="Song C."/>
            <person name="Wang M."/>
            <person name="Shi J."/>
            <person name="Liu G."/>
            <person name="Liu J."/>
            <person name="Zhou H."/>
            <person name="Zhou W."/>
            <person name="Yu Q."/>
            <person name="An N."/>
            <person name="Chen Y."/>
            <person name="Cai Q."/>
            <person name="Wang B."/>
            <person name="Liu B."/>
            <person name="Min J."/>
            <person name="Huang Y."/>
            <person name="Wu H."/>
            <person name="Li Z."/>
            <person name="Zhang Y."/>
            <person name="Yin Y."/>
            <person name="Song W."/>
            <person name="Jiang J."/>
            <person name="Jackson S.A."/>
            <person name="Wing R.A."/>
            <person name="Wang J."/>
            <person name="Chen M."/>
        </authorList>
    </citation>
    <scope>NUCLEOTIDE SEQUENCE [LARGE SCALE GENOMIC DNA]</scope>
    <source>
        <strain evidence="12">cv. IRGC 101232</strain>
    </source>
</reference>
<dbReference type="FunFam" id="2.40.70.10:FF:000013">
    <property type="entry name" value="Aspartyl protease AED1"/>
    <property type="match status" value="1"/>
</dbReference>
<dbReference type="SUPFAM" id="SSF50630">
    <property type="entry name" value="Acid proteases"/>
    <property type="match status" value="1"/>
</dbReference>
<dbReference type="MEROPS" id="A01.050"/>
<keyword evidence="2" id="KW-0645">Protease</keyword>
<keyword evidence="3 10" id="KW-0732">Signal</keyword>
<evidence type="ECO:0000256" key="3">
    <source>
        <dbReference type="ARBA" id="ARBA00022729"/>
    </source>
</evidence>
<dbReference type="Pfam" id="PF14541">
    <property type="entry name" value="TAXi_C"/>
    <property type="match status" value="1"/>
</dbReference>
<feature type="chain" id="PRO_5005352208" description="Peptidase A1 domain-containing protein" evidence="10">
    <location>
        <begin position="17"/>
        <end position="473"/>
    </location>
</feature>
<evidence type="ECO:0000256" key="10">
    <source>
        <dbReference type="SAM" id="SignalP"/>
    </source>
</evidence>
<dbReference type="GO" id="GO:0004190">
    <property type="term" value="F:aspartic-type endopeptidase activity"/>
    <property type="evidence" value="ECO:0007669"/>
    <property type="project" value="UniProtKB-KW"/>
</dbReference>
<dbReference type="InterPro" id="IPR033121">
    <property type="entry name" value="PEPTIDASE_A1"/>
</dbReference>
<evidence type="ECO:0000256" key="8">
    <source>
        <dbReference type="PIRSR" id="PIRSR601461-2"/>
    </source>
</evidence>
<evidence type="ECO:0000259" key="11">
    <source>
        <dbReference type="PROSITE" id="PS51767"/>
    </source>
</evidence>
<dbReference type="HOGENOM" id="CLU_005738_5_2_1"/>
<feature type="compositionally biased region" description="Basic and acidic residues" evidence="9">
    <location>
        <begin position="75"/>
        <end position="84"/>
    </location>
</feature>
<dbReference type="CDD" id="cd05472">
    <property type="entry name" value="cnd41_like"/>
    <property type="match status" value="1"/>
</dbReference>
<dbReference type="Pfam" id="PF14543">
    <property type="entry name" value="TAXi_N"/>
    <property type="match status" value="1"/>
</dbReference>
<keyword evidence="4" id="KW-0064">Aspartyl protease</keyword>
<dbReference type="FunFam" id="2.40.70.10:FF:000021">
    <property type="entry name" value="Aspartyl protease AED1"/>
    <property type="match status" value="1"/>
</dbReference>
<proteinExistence type="inferred from homology"/>
<evidence type="ECO:0000256" key="9">
    <source>
        <dbReference type="SAM" id="MobiDB-lite"/>
    </source>
</evidence>
<protein>
    <recommendedName>
        <fullName evidence="11">Peptidase A1 domain-containing protein</fullName>
    </recommendedName>
</protein>
<evidence type="ECO:0000256" key="2">
    <source>
        <dbReference type="ARBA" id="ARBA00022670"/>
    </source>
</evidence>
<evidence type="ECO:0000256" key="4">
    <source>
        <dbReference type="ARBA" id="ARBA00022750"/>
    </source>
</evidence>
<dbReference type="EnsemblPlants" id="OB01G31750.1">
    <property type="protein sequence ID" value="OB01G31750.1"/>
    <property type="gene ID" value="OB01G31750"/>
</dbReference>
<dbReference type="InterPro" id="IPR021109">
    <property type="entry name" value="Peptidase_aspartic_dom_sf"/>
</dbReference>
<evidence type="ECO:0000313" key="12">
    <source>
        <dbReference type="EnsemblPlants" id="OB01G31750.1"/>
    </source>
</evidence>
<dbReference type="eggNOG" id="KOG1339">
    <property type="taxonomic scope" value="Eukaryota"/>
</dbReference>
<dbReference type="PROSITE" id="PS51767">
    <property type="entry name" value="PEPTIDASE_A1"/>
    <property type="match status" value="1"/>
</dbReference>
<keyword evidence="5" id="KW-0378">Hydrolase</keyword>
<dbReference type="OMA" id="GMDDKTD"/>
<name>J3L1R9_ORYBR</name>
<organism evidence="12">
    <name type="scientific">Oryza brachyantha</name>
    <name type="common">malo sina</name>
    <dbReference type="NCBI Taxonomy" id="4533"/>
    <lineage>
        <taxon>Eukaryota</taxon>
        <taxon>Viridiplantae</taxon>
        <taxon>Streptophyta</taxon>
        <taxon>Embryophyta</taxon>
        <taxon>Tracheophyta</taxon>
        <taxon>Spermatophyta</taxon>
        <taxon>Magnoliopsida</taxon>
        <taxon>Liliopsida</taxon>
        <taxon>Poales</taxon>
        <taxon>Poaceae</taxon>
        <taxon>BOP clade</taxon>
        <taxon>Oryzoideae</taxon>
        <taxon>Oryzeae</taxon>
        <taxon>Oryzinae</taxon>
        <taxon>Oryza</taxon>
    </lineage>
</organism>
<dbReference type="PANTHER" id="PTHR13683">
    <property type="entry name" value="ASPARTYL PROTEASES"/>
    <property type="match status" value="1"/>
</dbReference>
<evidence type="ECO:0000256" key="1">
    <source>
        <dbReference type="ARBA" id="ARBA00007447"/>
    </source>
</evidence>
<dbReference type="Gene3D" id="2.40.70.10">
    <property type="entry name" value="Acid Proteases"/>
    <property type="match status" value="2"/>
</dbReference>
<reference evidence="12" key="2">
    <citation type="submission" date="2013-04" db="UniProtKB">
        <authorList>
            <consortium name="EnsemblPlants"/>
        </authorList>
    </citation>
    <scope>IDENTIFICATION</scope>
</reference>
<comment type="similarity">
    <text evidence="1">Belongs to the peptidase A1 family.</text>
</comment>
<feature type="domain" description="Peptidase A1" evidence="11">
    <location>
        <begin position="132"/>
        <end position="469"/>
    </location>
</feature>
<keyword evidence="6 8" id="KW-1015">Disulfide bond</keyword>
<dbReference type="InterPro" id="IPR033873">
    <property type="entry name" value="CND41-like"/>
</dbReference>
<feature type="active site" evidence="7">
    <location>
        <position position="150"/>
    </location>
</feature>
<sequence length="473" mass="49585">MFRWHYFSSCAVAILSLLMQEMNRVTRFLTLILGSSAPSETRFSSVAGPSSSASGGGGTTLTLNHRYGPCSPVPSEKRPISDEELLRRDQLRAEYIRRKLSRSNGTAGEDGGQQSKVTVPTTLGTSLDTLEYVISVGLGSPAVKQMMCIDTGSDVSWVQCKPCPIPPCHAAGSLFDPAASSTYAAFNCSAAACKQLGKHANGCDSKSQCQYIVRYGDDSNTTGTYGSDKLTLSASDVVEGFQFGCSHAELGTGMNDKIDGLMGLGGGAQSLVSQTAANYGKSFSYCLPPTAASSGFLTLGARSSGGGGNGTSQFVTTPMLRVKESPTFYFAALKDIAVGGKKLGLPPSVFSAGSLMDSGTIITRLPPTAYSALSSAFQAGMKQYKKAQPSSIFDTCFDFTGLDKITIPAVALVFSGGAVVDLDAHGILHRSCLAFAPNADEKTFSTIGNVQQRTFEVLYDVGSSVFGFRAGAC</sequence>
<dbReference type="InterPro" id="IPR032799">
    <property type="entry name" value="TAXi_C"/>
</dbReference>
<dbReference type="AlphaFoldDB" id="J3L1R9"/>